<dbReference type="EMBL" id="JACHBX010000001">
    <property type="protein sequence ID" value="MBB6132743.1"/>
    <property type="molecule type" value="Genomic_DNA"/>
</dbReference>
<dbReference type="Pfam" id="PF00353">
    <property type="entry name" value="HemolysinCabind"/>
    <property type="match status" value="2"/>
</dbReference>
<evidence type="ECO:0000313" key="4">
    <source>
        <dbReference type="EMBL" id="MBB6132743.1"/>
    </source>
</evidence>
<keyword evidence="5" id="KW-1185">Reference proteome</keyword>
<feature type="domain" description="DUF4214" evidence="1">
    <location>
        <begin position="1604"/>
        <end position="1675"/>
    </location>
</feature>
<feature type="domain" description="Bacterial Ig-like" evidence="3">
    <location>
        <begin position="1023"/>
        <end position="1125"/>
    </location>
</feature>
<evidence type="ECO:0000259" key="1">
    <source>
        <dbReference type="Pfam" id="PF13946"/>
    </source>
</evidence>
<feature type="domain" description="Bacterial Ig-like" evidence="3">
    <location>
        <begin position="586"/>
        <end position="681"/>
    </location>
</feature>
<protein>
    <recommendedName>
        <fullName evidence="6">DUF4347 domain-containing protein</fullName>
    </recommendedName>
</protein>
<dbReference type="Proteomes" id="UP000540787">
    <property type="component" value="Unassembled WGS sequence"/>
</dbReference>
<name>A0A7W9U6X9_9BURK</name>
<proteinExistence type="predicted"/>
<feature type="domain" description="Bacterial Ig-like" evidence="3">
    <location>
        <begin position="1127"/>
        <end position="1228"/>
    </location>
</feature>
<dbReference type="InterPro" id="IPR013783">
    <property type="entry name" value="Ig-like_fold"/>
</dbReference>
<evidence type="ECO:0000259" key="2">
    <source>
        <dbReference type="Pfam" id="PF14252"/>
    </source>
</evidence>
<dbReference type="Gene3D" id="2.60.40.3440">
    <property type="match status" value="1"/>
</dbReference>
<feature type="domain" description="DUF4214" evidence="1">
    <location>
        <begin position="1798"/>
        <end position="1852"/>
    </location>
</feature>
<dbReference type="SUPFAM" id="SSF51120">
    <property type="entry name" value="beta-Roll"/>
    <property type="match status" value="1"/>
</dbReference>
<dbReference type="InterPro" id="IPR025592">
    <property type="entry name" value="DUF4347"/>
</dbReference>
<dbReference type="Pfam" id="PF14252">
    <property type="entry name" value="DUF4347"/>
    <property type="match status" value="1"/>
</dbReference>
<dbReference type="PANTHER" id="PTHR34677:SF3">
    <property type="entry name" value="BACTERIAL IG-LIKE DOMAIN-CONTAINING PROTEIN"/>
    <property type="match status" value="1"/>
</dbReference>
<dbReference type="RefSeq" id="WP_183551376.1">
    <property type="nucleotide sequence ID" value="NZ_JACHBX010000001.1"/>
</dbReference>
<comment type="caution">
    <text evidence="4">The sequence shown here is derived from an EMBL/GenBank/DDBJ whole genome shotgun (WGS) entry which is preliminary data.</text>
</comment>
<gene>
    <name evidence="4" type="ORF">HD842_000854</name>
</gene>
<accession>A0A7W9U6X9</accession>
<dbReference type="Pfam" id="PF17963">
    <property type="entry name" value="Big_9"/>
    <property type="match status" value="1"/>
</dbReference>
<dbReference type="Gene3D" id="2.60.40.10">
    <property type="entry name" value="Immunoglobulins"/>
    <property type="match status" value="1"/>
</dbReference>
<organism evidence="4 5">
    <name type="scientific">Massilia aurea</name>
    <dbReference type="NCBI Taxonomy" id="373040"/>
    <lineage>
        <taxon>Bacteria</taxon>
        <taxon>Pseudomonadati</taxon>
        <taxon>Pseudomonadota</taxon>
        <taxon>Betaproteobacteria</taxon>
        <taxon>Burkholderiales</taxon>
        <taxon>Oxalobacteraceae</taxon>
        <taxon>Telluria group</taxon>
        <taxon>Massilia</taxon>
    </lineage>
</organism>
<dbReference type="PANTHER" id="PTHR34677">
    <property type="match status" value="1"/>
</dbReference>
<evidence type="ECO:0000313" key="5">
    <source>
        <dbReference type="Proteomes" id="UP000540787"/>
    </source>
</evidence>
<evidence type="ECO:0008006" key="6">
    <source>
        <dbReference type="Google" id="ProtNLM"/>
    </source>
</evidence>
<dbReference type="InterPro" id="IPR025282">
    <property type="entry name" value="DUF4214"/>
</dbReference>
<dbReference type="InterPro" id="IPR011049">
    <property type="entry name" value="Serralysin-like_metalloprot_C"/>
</dbReference>
<dbReference type="InterPro" id="IPR018511">
    <property type="entry name" value="Hemolysin-typ_Ca-bd_CS"/>
</dbReference>
<dbReference type="Pfam" id="PF13946">
    <property type="entry name" value="DUF4214"/>
    <property type="match status" value="2"/>
</dbReference>
<dbReference type="GO" id="GO:0005509">
    <property type="term" value="F:calcium ion binding"/>
    <property type="evidence" value="ECO:0007669"/>
    <property type="project" value="InterPro"/>
</dbReference>
<evidence type="ECO:0000259" key="3">
    <source>
        <dbReference type="Pfam" id="PF19078"/>
    </source>
</evidence>
<feature type="domain" description="DUF4347" evidence="2">
    <location>
        <begin position="23"/>
        <end position="186"/>
    </location>
</feature>
<dbReference type="PRINTS" id="PR00313">
    <property type="entry name" value="CABNDNGRPT"/>
</dbReference>
<dbReference type="Pfam" id="PF19078">
    <property type="entry name" value="Big_12"/>
    <property type="match status" value="3"/>
</dbReference>
<reference evidence="4 5" key="1">
    <citation type="submission" date="2020-08" db="EMBL/GenBank/DDBJ databases">
        <title>The Agave Microbiome: Exploring the role of microbial communities in plant adaptations to desert environments.</title>
        <authorList>
            <person name="Partida-Martinez L.P."/>
        </authorList>
    </citation>
    <scope>NUCLEOTIDE SEQUENCE [LARGE SCALE GENOMIC DNA]</scope>
    <source>
        <strain evidence="4 5">AT3.2</strain>
    </source>
</reference>
<dbReference type="PROSITE" id="PS00330">
    <property type="entry name" value="HEMOLYSIN_CALCIUM"/>
    <property type="match status" value="1"/>
</dbReference>
<dbReference type="InterPro" id="IPR044048">
    <property type="entry name" value="Big_12"/>
</dbReference>
<sequence>MNHPDAFLPFPSHATSALAPTVIVFVDADVADYQLLLDGLPPGAEVHVMDPGLDGLASIAAVLKGRSGIDALHIVSHGKEGAVSLGALQLRHDNLSGHADDLATIRQALHADADILLYGCSVGAGTNGAAFVDALAGATGADVAASTDLTGATALGGNWTLERSSGAIAAGNPLSTLSLASYSGILAVNGLADGTYDFGGADSPLNSGGAGFVRFSDKFDISNGIAVDGTLMYAADQITPDTSGSITIKFGGSAGVSTLTFKDLAFSFFENFQGFSALSIITKDVGGQTNGSHVLSGSYIPGNTNVFSASSILNGGALFADNAVASITITWKIVATGPDTQINEPANLNFNSITVANISTAPPPNTAPSFVGANTPLALTTNAGATDFSSLVRVSDTDSAQTLTWSQTSGPTNGTLVFTPSTKASGGASIMPGGTLTYQPNAGFAGNDTFAIQVSDGAATATRTITVNVTPSTPGAPDLSGNAAVDTGVSQSDNITNAGTLSFSGTSAAGDSSSTVRVFVDSNSNATYDAGTDATGTATVNNGVWTVNGINVAGLADGNYNVYSTVTSASGGLVSARSTGLGITLDRTAPTLAITSNSAALKAGETATITFTFSEDPGATFTWDGSVGDVQVSGGTMSAISGSGAIRTATFTPTASTNSGAASISVAGAAWTDTAGNSGGAGATPALTFDTLAPAVTSINRIGTATSNATSVQYAVTFDSSVTGVGAGDFQLTGTGAATGTIASVTGSGTSYTVTVNSISGDGTLRLDLKNAGTGIADSAGNAAPGYTSGQSYTFDYTSPSVTSVLVPASATYGAGDPLEFTVNFNEAVTVDTTNGTPSLPLTLDTGGTVQAAYVSGSGGTALTFRYTVVAGNADADGIAMNGPLSFNGGTIRDTAGNAAATTLNAVGATAGILVDALAPAVTGIVRVGNELTNATSVVYAVTFSDSVTGVDASDFTLVASGGVTANIGAVSGSGANWTVTVNNIAGDGVLRLDLNASGTGIQGGSGQPIAGGYSAGQNYTVDQTAPTLSGAIELTDTALAAGDTATVTFRFSEAVQDFTVADVTVANGALSNLMSADGGHIWTAVLTPLDNVTDATNTLTLNYAGVSDLAGNAGTGSTTSGNYGVDTLAPTATVTLSDVDLRAGETAQLTIAFNEIVSGFDASAVTAPNGALGTFTTLDAGMTWRATFTPDANILAASNVVAVSLANVADLAGNPGVGNASSPNYAVQTTPPVIPPADPPASDTIDGVAVQTDILPVDPVTGLAGQALTVPIITGTRSDDPATPNGNLADIPLGLGTGTGPRTELMVSLPVGTGLRAEGPSSLLTSQQALLDLIGRIDNETEDGSSAQSGMTGNGAGFLDSLAPGTLLQSETIVLSAAPGLSAPPTILINGSSTTPVGGGQNATAIGLVIDATGLPAGSTLQLNNVDFAAIVGAVTVRGGAGRNFVTGDDAIQNILLGADDDVLLGGGGNDIVGSAGGDDLLDGGSGNDILVGGIGNDRLAGGAGNNVLQGGRSTQGAWEFYLKADDTLTARHETALFAPGQTERLTLAELNASATELAFLGADKPMLSSISLLYHAALGRAPDLGGLAYWAQDGVPLGTMAAHVLASPEWLAASGSASSDAGFIEAVYGNAFGRTPDGAGLAYWLGQLAGSPTAPAISRADALVAIAHSAEHERAWNTADGYLIGAGTVARETDWIADDGDDIGVYAGKTADYKFIIGEDGRLNVEHKASGTLDQLSGIDMGNFSDGMLDLGFLQDGPAKVKQLGLLYQTVLDRAGDLGGFQWWLGRDIDGAQLVQDFIASTEFKLRYDSINDAAFVQALYDNSGLNASAAGGQASWENYLTSHTRAELIATWLDQDGVVDAQFAGAGLWVV</sequence>
<dbReference type="InterPro" id="IPR001343">
    <property type="entry name" value="Hemolysn_Ca-bd"/>
</dbReference>